<name>A0A174BP16_9FIRM</name>
<dbReference type="AlphaFoldDB" id="A0A174BP16"/>
<dbReference type="EMBL" id="CYZO01000016">
    <property type="protein sequence ID" value="CUO02841.1"/>
    <property type="molecule type" value="Genomic_DNA"/>
</dbReference>
<gene>
    <name evidence="1" type="ORF">ERS852456_01417</name>
</gene>
<evidence type="ECO:0000313" key="2">
    <source>
        <dbReference type="Proteomes" id="UP000095787"/>
    </source>
</evidence>
<organism evidence="1 2">
    <name type="scientific">[Ruminococcus] torques</name>
    <dbReference type="NCBI Taxonomy" id="33039"/>
    <lineage>
        <taxon>Bacteria</taxon>
        <taxon>Bacillati</taxon>
        <taxon>Bacillota</taxon>
        <taxon>Clostridia</taxon>
        <taxon>Lachnospirales</taxon>
        <taxon>Lachnospiraceae</taxon>
        <taxon>Mediterraneibacter</taxon>
    </lineage>
</organism>
<dbReference type="Proteomes" id="UP000095787">
    <property type="component" value="Unassembled WGS sequence"/>
</dbReference>
<evidence type="ECO:0000313" key="1">
    <source>
        <dbReference type="EMBL" id="CUO02841.1"/>
    </source>
</evidence>
<protein>
    <submittedName>
        <fullName evidence="1">Uncharacterized protein</fullName>
    </submittedName>
</protein>
<sequence length="155" mass="17301">MIDNIDEKLRQAQIAKDKDDMVKHAEKTRQAAINLMKADNVSETPEIKANGRKVKFLDPDNLKMVVDGKVFIGKEAIDSEINRIDLIGPDMKKVRDKERIKDITKKEIKNITSVGKVSAIRGVVSAPIKSAASGKHTMGALLHGLWALMQRTMQR</sequence>
<reference evidence="1 2" key="1">
    <citation type="submission" date="2015-09" db="EMBL/GenBank/DDBJ databases">
        <authorList>
            <consortium name="Pathogen Informatics"/>
        </authorList>
    </citation>
    <scope>NUCLEOTIDE SEQUENCE [LARGE SCALE GENOMIC DNA]</scope>
    <source>
        <strain evidence="1 2">2789STDY5834841</strain>
    </source>
</reference>
<accession>A0A174BP16</accession>
<dbReference type="RefSeq" id="WP_055158924.1">
    <property type="nucleotide sequence ID" value="NZ_CYZO01000016.1"/>
</dbReference>
<proteinExistence type="predicted"/>